<dbReference type="Pfam" id="PF00210">
    <property type="entry name" value="Ferritin"/>
    <property type="match status" value="1"/>
</dbReference>
<keyword evidence="6" id="KW-1185">Reference proteome</keyword>
<dbReference type="EMBL" id="FOUF01000033">
    <property type="protein sequence ID" value="SFM77620.1"/>
    <property type="molecule type" value="Genomic_DNA"/>
</dbReference>
<evidence type="ECO:0000256" key="2">
    <source>
        <dbReference type="ARBA" id="ARBA00023004"/>
    </source>
</evidence>
<evidence type="ECO:0000313" key="5">
    <source>
        <dbReference type="EMBL" id="SFM77620.1"/>
    </source>
</evidence>
<evidence type="ECO:0000256" key="1">
    <source>
        <dbReference type="ARBA" id="ARBA00022434"/>
    </source>
</evidence>
<accession>A0A1I4TM51</accession>
<evidence type="ECO:0000259" key="3">
    <source>
        <dbReference type="PROSITE" id="PS50905"/>
    </source>
</evidence>
<dbReference type="OrthoDB" id="9796683at2"/>
<dbReference type="GO" id="GO:0006879">
    <property type="term" value="P:intracellular iron ion homeostasis"/>
    <property type="evidence" value="ECO:0007669"/>
    <property type="project" value="UniProtKB-KW"/>
</dbReference>
<dbReference type="GO" id="GO:0004322">
    <property type="term" value="F:ferroxidase activity"/>
    <property type="evidence" value="ECO:0007669"/>
    <property type="project" value="TreeGrafter"/>
</dbReference>
<dbReference type="InterPro" id="IPR008331">
    <property type="entry name" value="Ferritin_DPS_dom"/>
</dbReference>
<evidence type="ECO:0000313" key="6">
    <source>
        <dbReference type="Proteomes" id="UP000199561"/>
    </source>
</evidence>
<dbReference type="PANTHER" id="PTHR30295">
    <property type="entry name" value="BACTERIOFERRITIN"/>
    <property type="match status" value="1"/>
</dbReference>
<dbReference type="SUPFAM" id="SSF47240">
    <property type="entry name" value="Ferritin-like"/>
    <property type="match status" value="1"/>
</dbReference>
<dbReference type="GO" id="GO:0020037">
    <property type="term" value="F:heme binding"/>
    <property type="evidence" value="ECO:0007669"/>
    <property type="project" value="TreeGrafter"/>
</dbReference>
<dbReference type="InterPro" id="IPR012347">
    <property type="entry name" value="Ferritin-like"/>
</dbReference>
<dbReference type="Proteomes" id="UP000601736">
    <property type="component" value="Unassembled WGS sequence"/>
</dbReference>
<reference evidence="4" key="2">
    <citation type="submission" date="2021-02" db="EMBL/GenBank/DDBJ databases">
        <authorList>
            <person name="Han P."/>
        </authorList>
    </citation>
    <scope>NUCLEOTIDE SEQUENCE</scope>
    <source>
        <strain evidence="4">Nitrosomonas nitrosa 18-3D</strain>
    </source>
</reference>
<proteinExistence type="predicted"/>
<feature type="domain" description="Ferritin-like diiron" evidence="3">
    <location>
        <begin position="4"/>
        <end position="148"/>
    </location>
</feature>
<dbReference type="GO" id="GO:0005829">
    <property type="term" value="C:cytosol"/>
    <property type="evidence" value="ECO:0007669"/>
    <property type="project" value="TreeGrafter"/>
</dbReference>
<sequence length="156" mass="17668">MNEKFDKPAVLNCLSKILELELAGVVRYTHYAFMIYGYNRIPIVSWLQEQADESLAHAREAGELITHLGEHPSLAIGPLLETHQHDIGDILRESMEHEREALATYKELLSLVEGKFVMLEEYARRLIAAEEMHQGEVDKMLRRPGAVAAFSEAKAP</sequence>
<reference evidence="5 6" key="1">
    <citation type="submission" date="2016-10" db="EMBL/GenBank/DDBJ databases">
        <authorList>
            <person name="de Groot N.N."/>
        </authorList>
    </citation>
    <scope>NUCLEOTIDE SEQUENCE [LARGE SCALE GENOMIC DNA]</scope>
    <source>
        <strain evidence="5 6">Nm146</strain>
    </source>
</reference>
<keyword evidence="2" id="KW-0408">Iron</keyword>
<dbReference type="STRING" id="52442.SAMN05421880_1333"/>
<protein>
    <submittedName>
        <fullName evidence="5">Bacterioferritin</fullName>
    </submittedName>
    <submittedName>
        <fullName evidence="4">Ferritin Dps family protein</fullName>
    </submittedName>
</protein>
<organism evidence="5 6">
    <name type="scientific">Nitrosomonas nitrosa</name>
    <dbReference type="NCBI Taxonomy" id="52442"/>
    <lineage>
        <taxon>Bacteria</taxon>
        <taxon>Pseudomonadati</taxon>
        <taxon>Pseudomonadota</taxon>
        <taxon>Betaproteobacteria</taxon>
        <taxon>Nitrosomonadales</taxon>
        <taxon>Nitrosomonadaceae</taxon>
        <taxon>Nitrosomonas</taxon>
    </lineage>
</organism>
<keyword evidence="1" id="KW-0409">Iron storage</keyword>
<dbReference type="AlphaFoldDB" id="A0A1I4TM51"/>
<dbReference type="PROSITE" id="PS50905">
    <property type="entry name" value="FERRITIN_LIKE"/>
    <property type="match status" value="1"/>
</dbReference>
<name>A0A1I4TM51_9PROT</name>
<dbReference type="CDD" id="cd00657">
    <property type="entry name" value="Ferritin_like"/>
    <property type="match status" value="1"/>
</dbReference>
<dbReference type="EMBL" id="CAJNAP010000014">
    <property type="protein sequence ID" value="CAE6506241.1"/>
    <property type="molecule type" value="Genomic_DNA"/>
</dbReference>
<gene>
    <name evidence="4" type="ORF">NMYAN_210040</name>
    <name evidence="5" type="ORF">SAMN05421880_1333</name>
</gene>
<dbReference type="RefSeq" id="WP_090671676.1">
    <property type="nucleotide sequence ID" value="NZ_CAJNAP010000014.1"/>
</dbReference>
<evidence type="ECO:0000313" key="4">
    <source>
        <dbReference type="EMBL" id="CAE6506241.1"/>
    </source>
</evidence>
<dbReference type="Gene3D" id="1.20.1260.10">
    <property type="match status" value="1"/>
</dbReference>
<dbReference type="PANTHER" id="PTHR30295:SF1">
    <property type="entry name" value="DNA PROTECTION DURING STARVATION PROTEIN"/>
    <property type="match status" value="1"/>
</dbReference>
<dbReference type="Proteomes" id="UP000199561">
    <property type="component" value="Unassembled WGS sequence"/>
</dbReference>
<dbReference type="InterPro" id="IPR009078">
    <property type="entry name" value="Ferritin-like_SF"/>
</dbReference>
<dbReference type="InterPro" id="IPR009040">
    <property type="entry name" value="Ferritin-like_diiron"/>
</dbReference>
<dbReference type="GO" id="GO:0008199">
    <property type="term" value="F:ferric iron binding"/>
    <property type="evidence" value="ECO:0007669"/>
    <property type="project" value="InterPro"/>
</dbReference>